<gene>
    <name evidence="3" type="ordered locus">Rmar_0895</name>
</gene>
<dbReference type="Proteomes" id="UP000002221">
    <property type="component" value="Chromosome"/>
</dbReference>
<dbReference type="OrthoDB" id="9771846at2"/>
<protein>
    <submittedName>
        <fullName evidence="3">Glycosyl transferase, WecB/TagA/CpsF family</fullName>
    </submittedName>
</protein>
<dbReference type="NCBIfam" id="TIGR00696">
    <property type="entry name" value="wecG_tagA_cpsF"/>
    <property type="match status" value="1"/>
</dbReference>
<evidence type="ECO:0000256" key="2">
    <source>
        <dbReference type="ARBA" id="ARBA00022679"/>
    </source>
</evidence>
<dbReference type="RefSeq" id="WP_012843401.1">
    <property type="nucleotide sequence ID" value="NC_013501.1"/>
</dbReference>
<dbReference type="GO" id="GO:0016758">
    <property type="term" value="F:hexosyltransferase activity"/>
    <property type="evidence" value="ECO:0007669"/>
    <property type="project" value="TreeGrafter"/>
</dbReference>
<sequence>MRISLLGVTVNAVTIEDLNLCIAASVERNERWIIANHNLRSVYLFHRDPEMRSFFTHALIVHIDGMPLVYWARLLGYPVRKEHRVTYVDWVHPLMAMAEAEGWRVFYLGGKPGVAAQAAQKLQERYPRLMIQTHHGYFTPEENETVLQEIAEFQPHVLMVGMGMPRQEHWVLDNLDRIQANAILTAGACFDYIAGAIPTPPRWMGRMGLEWLYRLFSEPRRLWRRYLVEPWALLPLFLKDLMNIREHRRRAQRLASNTTRRVTAESVSEKLS</sequence>
<dbReference type="AlphaFoldDB" id="D0MH04"/>
<dbReference type="InterPro" id="IPR004629">
    <property type="entry name" value="WecG_TagA_CpsF"/>
</dbReference>
<dbReference type="CAZy" id="GT26">
    <property type="family name" value="Glycosyltransferase Family 26"/>
</dbReference>
<dbReference type="CDD" id="cd06533">
    <property type="entry name" value="Glyco_transf_WecG_TagA"/>
    <property type="match status" value="1"/>
</dbReference>
<keyword evidence="2 3" id="KW-0808">Transferase</keyword>
<dbReference type="Pfam" id="PF03808">
    <property type="entry name" value="Glyco_tran_WecG"/>
    <property type="match status" value="1"/>
</dbReference>
<proteinExistence type="predicted"/>
<dbReference type="HOGENOM" id="CLU_063203_1_1_10"/>
<dbReference type="eggNOG" id="COG1922">
    <property type="taxonomic scope" value="Bacteria"/>
</dbReference>
<accession>D0MH04</accession>
<reference evidence="3 4" key="1">
    <citation type="journal article" date="2009" name="Stand. Genomic Sci.">
        <title>Complete genome sequence of Rhodothermus marinus type strain (R-10).</title>
        <authorList>
            <person name="Nolan M."/>
            <person name="Tindall B.J."/>
            <person name="Pomrenke H."/>
            <person name="Lapidus A."/>
            <person name="Copeland A."/>
            <person name="Glavina Del Rio T."/>
            <person name="Lucas S."/>
            <person name="Chen F."/>
            <person name="Tice H."/>
            <person name="Cheng J.F."/>
            <person name="Saunders E."/>
            <person name="Han C."/>
            <person name="Bruce D."/>
            <person name="Goodwin L."/>
            <person name="Chain P."/>
            <person name="Pitluck S."/>
            <person name="Ovchinikova G."/>
            <person name="Pati A."/>
            <person name="Ivanova N."/>
            <person name="Mavromatis K."/>
            <person name="Chen A."/>
            <person name="Palaniappan K."/>
            <person name="Land M."/>
            <person name="Hauser L."/>
            <person name="Chang Y.J."/>
            <person name="Jeffries C.D."/>
            <person name="Brettin T."/>
            <person name="Goker M."/>
            <person name="Bristow J."/>
            <person name="Eisen J.A."/>
            <person name="Markowitz V."/>
            <person name="Hugenholtz P."/>
            <person name="Kyrpides N.C."/>
            <person name="Klenk H.P."/>
            <person name="Detter J.C."/>
        </authorList>
    </citation>
    <scope>NUCLEOTIDE SEQUENCE [LARGE SCALE GENOMIC DNA]</scope>
    <source>
        <strain evidence="4">ATCC 43812 / DSM 4252 / R-10</strain>
    </source>
</reference>
<keyword evidence="4" id="KW-1185">Reference proteome</keyword>
<dbReference type="KEGG" id="rmr:Rmar_0895"/>
<name>D0MH04_RHOM4</name>
<evidence type="ECO:0000313" key="4">
    <source>
        <dbReference type="Proteomes" id="UP000002221"/>
    </source>
</evidence>
<keyword evidence="1" id="KW-0328">Glycosyltransferase</keyword>
<dbReference type="PANTHER" id="PTHR34136">
    <property type="match status" value="1"/>
</dbReference>
<dbReference type="EMBL" id="CP001807">
    <property type="protein sequence ID" value="ACY47789.1"/>
    <property type="molecule type" value="Genomic_DNA"/>
</dbReference>
<organism evidence="3 4">
    <name type="scientific">Rhodothermus marinus (strain ATCC 43812 / DSM 4252 / R-10)</name>
    <name type="common">Rhodothermus obamensis</name>
    <dbReference type="NCBI Taxonomy" id="518766"/>
    <lineage>
        <taxon>Bacteria</taxon>
        <taxon>Pseudomonadati</taxon>
        <taxon>Rhodothermota</taxon>
        <taxon>Rhodothermia</taxon>
        <taxon>Rhodothermales</taxon>
        <taxon>Rhodothermaceae</taxon>
        <taxon>Rhodothermus</taxon>
    </lineage>
</organism>
<evidence type="ECO:0000313" key="3">
    <source>
        <dbReference type="EMBL" id="ACY47789.1"/>
    </source>
</evidence>
<dbReference type="PANTHER" id="PTHR34136:SF1">
    <property type="entry name" value="UDP-N-ACETYL-D-MANNOSAMINURONIC ACID TRANSFERASE"/>
    <property type="match status" value="1"/>
</dbReference>
<evidence type="ECO:0000256" key="1">
    <source>
        <dbReference type="ARBA" id="ARBA00022676"/>
    </source>
</evidence>
<dbReference type="STRING" id="518766.Rmar_0895"/>